<sequence>MLINGKEGIVVLTYYQKTILASLIDYSYQAVEELREKYDVHLLIRWRRLIKKIETNFTLPLFYATSWDMSYSDPLCDKHEVPEVLDDFQRFELLRELIEFSKVLVKTVKFSDNMYDLKNAVFRLVNETLQQQFGFDYREYCKQNPLPINIYTYMMSNGLRQVHLNDEELVWVFPHNINENTTFYTSGIFVHEAEALCYLGGERLLNRILDYCRLNLHEAVQFHKKRKSI</sequence>
<name>A0ABX1XY25_9BACL</name>
<organism evidence="1 2">
    <name type="scientific">Paenibacillus phytorum</name>
    <dbReference type="NCBI Taxonomy" id="2654977"/>
    <lineage>
        <taxon>Bacteria</taxon>
        <taxon>Bacillati</taxon>
        <taxon>Bacillota</taxon>
        <taxon>Bacilli</taxon>
        <taxon>Bacillales</taxon>
        <taxon>Paenibacillaceae</taxon>
        <taxon>Paenibacillus</taxon>
    </lineage>
</organism>
<dbReference type="EMBL" id="WHOA01000125">
    <property type="protein sequence ID" value="NOU73457.1"/>
    <property type="molecule type" value="Genomic_DNA"/>
</dbReference>
<gene>
    <name evidence="1" type="ORF">GC098_18865</name>
</gene>
<dbReference type="Proteomes" id="UP000616779">
    <property type="component" value="Unassembled WGS sequence"/>
</dbReference>
<accession>A0ABX1XY25</accession>
<proteinExistence type="predicted"/>
<keyword evidence="2" id="KW-1185">Reference proteome</keyword>
<protein>
    <submittedName>
        <fullName evidence="1">Uncharacterized protein</fullName>
    </submittedName>
</protein>
<evidence type="ECO:0000313" key="2">
    <source>
        <dbReference type="Proteomes" id="UP000616779"/>
    </source>
</evidence>
<comment type="caution">
    <text evidence="1">The sequence shown here is derived from an EMBL/GenBank/DDBJ whole genome shotgun (WGS) entry which is preliminary data.</text>
</comment>
<dbReference type="RefSeq" id="WP_171644867.1">
    <property type="nucleotide sequence ID" value="NZ_WHOA01000125.1"/>
</dbReference>
<reference evidence="1 2" key="1">
    <citation type="submission" date="2019-10" db="EMBL/GenBank/DDBJ databases">
        <title>Description of Paenibacillus terrestris sp. nov.</title>
        <authorList>
            <person name="Carlier A."/>
            <person name="Qi S."/>
        </authorList>
    </citation>
    <scope>NUCLEOTIDE SEQUENCE [LARGE SCALE GENOMIC DNA]</scope>
    <source>
        <strain evidence="1 2">LMG 31458</strain>
    </source>
</reference>
<evidence type="ECO:0000313" key="1">
    <source>
        <dbReference type="EMBL" id="NOU73457.1"/>
    </source>
</evidence>